<accession>A0A427A6U0</accession>
<evidence type="ECO:0000256" key="1">
    <source>
        <dbReference type="SAM" id="MobiDB-lite"/>
    </source>
</evidence>
<sequence>MGAVTSTIEARMRCDSRKRRRRYCASMGKEWAAVAKQRRQRGRVAGSGQRRVATTTGRSRGGRRGKVAGGAATEEGSDHWLCLAGGR</sequence>
<name>A0A427A6U0_ENSVE</name>
<dbReference type="Proteomes" id="UP000287651">
    <property type="component" value="Unassembled WGS sequence"/>
</dbReference>
<evidence type="ECO:0000313" key="2">
    <source>
        <dbReference type="EMBL" id="RRT71914.1"/>
    </source>
</evidence>
<gene>
    <name evidence="2" type="ORF">B296_00006488</name>
</gene>
<dbReference type="AlphaFoldDB" id="A0A427A6U0"/>
<feature type="region of interest" description="Disordered" evidence="1">
    <location>
        <begin position="34"/>
        <end position="72"/>
    </location>
</feature>
<organism evidence="2 3">
    <name type="scientific">Ensete ventricosum</name>
    <name type="common">Abyssinian banana</name>
    <name type="synonym">Musa ensete</name>
    <dbReference type="NCBI Taxonomy" id="4639"/>
    <lineage>
        <taxon>Eukaryota</taxon>
        <taxon>Viridiplantae</taxon>
        <taxon>Streptophyta</taxon>
        <taxon>Embryophyta</taxon>
        <taxon>Tracheophyta</taxon>
        <taxon>Spermatophyta</taxon>
        <taxon>Magnoliopsida</taxon>
        <taxon>Liliopsida</taxon>
        <taxon>Zingiberales</taxon>
        <taxon>Musaceae</taxon>
        <taxon>Ensete</taxon>
    </lineage>
</organism>
<comment type="caution">
    <text evidence="2">The sequence shown here is derived from an EMBL/GenBank/DDBJ whole genome shotgun (WGS) entry which is preliminary data.</text>
</comment>
<dbReference type="EMBL" id="AMZH03003564">
    <property type="protein sequence ID" value="RRT71914.1"/>
    <property type="molecule type" value="Genomic_DNA"/>
</dbReference>
<proteinExistence type="predicted"/>
<protein>
    <submittedName>
        <fullName evidence="2">Uncharacterized protein</fullName>
    </submittedName>
</protein>
<reference evidence="2 3" key="1">
    <citation type="journal article" date="2014" name="Agronomy (Basel)">
        <title>A Draft Genome Sequence for Ensete ventricosum, the Drought-Tolerant Tree Against Hunger.</title>
        <authorList>
            <person name="Harrison J."/>
            <person name="Moore K.A."/>
            <person name="Paszkiewicz K."/>
            <person name="Jones T."/>
            <person name="Grant M."/>
            <person name="Ambacheew D."/>
            <person name="Muzemil S."/>
            <person name="Studholme D.J."/>
        </authorList>
    </citation>
    <scope>NUCLEOTIDE SEQUENCE [LARGE SCALE GENOMIC DNA]</scope>
</reference>
<evidence type="ECO:0000313" key="3">
    <source>
        <dbReference type="Proteomes" id="UP000287651"/>
    </source>
</evidence>